<organism evidence="1">
    <name type="scientific">Serratia marcescens</name>
    <dbReference type="NCBI Taxonomy" id="615"/>
    <lineage>
        <taxon>Bacteria</taxon>
        <taxon>Pseudomonadati</taxon>
        <taxon>Pseudomonadota</taxon>
        <taxon>Gammaproteobacteria</taxon>
        <taxon>Enterobacterales</taxon>
        <taxon>Yersiniaceae</taxon>
        <taxon>Serratia</taxon>
    </lineage>
</organism>
<name>A0A1C3HH49_SERMA</name>
<sequence>MKSKKQIRALITRAKDAESRSNGSLTLPAWMKDEKQALRNRKMTPAEQQEFNSMMCEILRSSVALVYLQECHARWGEKHGAPVFISGDISLGITSKVVEQALITHVEPILVENGRYAGSENVLYFYMGHELNSRKDRKHLTEVIDDVFTVICEEIRANNYQMLPAATVH</sequence>
<evidence type="ECO:0000313" key="1">
    <source>
        <dbReference type="EMBL" id="SAY44371.1"/>
    </source>
</evidence>
<protein>
    <submittedName>
        <fullName evidence="1">Uncharacterized protein</fullName>
    </submittedName>
</protein>
<gene>
    <name evidence="1" type="ORF">PWN146_03081</name>
</gene>
<dbReference type="AlphaFoldDB" id="A0A1C3HH49"/>
<dbReference type="EMBL" id="LT575490">
    <property type="protein sequence ID" value="SAY44371.1"/>
    <property type="molecule type" value="Genomic_DNA"/>
</dbReference>
<accession>A0A1C3HH49</accession>
<proteinExistence type="predicted"/>
<reference evidence="1" key="1">
    <citation type="submission" date="2016-05" db="EMBL/GenBank/DDBJ databases">
        <authorList>
            <person name="Cock P.J.A."/>
            <person name="Cock P.J.A."/>
        </authorList>
    </citation>
    <scope>NUCLEOTIDE SEQUENCE</scope>
    <source>
        <strain evidence="1">PWN146_assembly</strain>
    </source>
</reference>